<dbReference type="EMBL" id="BSEH01000805">
    <property type="protein sequence ID" value="GLJ59289.1"/>
    <property type="molecule type" value="Genomic_DNA"/>
</dbReference>
<feature type="region of interest" description="Disordered" evidence="1">
    <location>
        <begin position="305"/>
        <end position="371"/>
    </location>
</feature>
<gene>
    <name evidence="2" type="ORF">SUGI_1501390</name>
    <name evidence="3" type="ORF">SUGI_1509910</name>
</gene>
<evidence type="ECO:0000313" key="4">
    <source>
        <dbReference type="Proteomes" id="UP001234787"/>
    </source>
</evidence>
<feature type="compositionally biased region" description="Acidic residues" evidence="1">
    <location>
        <begin position="254"/>
        <end position="268"/>
    </location>
</feature>
<dbReference type="EMBL" id="BSEH01000955">
    <property type="protein sequence ID" value="GLJ59473.1"/>
    <property type="molecule type" value="Genomic_DNA"/>
</dbReference>
<dbReference type="Proteomes" id="UP001234787">
    <property type="component" value="Unassembled WGS sequence"/>
</dbReference>
<dbReference type="AlphaFoldDB" id="A0AAD3RRY8"/>
<feature type="region of interest" description="Disordered" evidence="1">
    <location>
        <begin position="245"/>
        <end position="271"/>
    </location>
</feature>
<comment type="caution">
    <text evidence="2">The sequence shown here is derived from an EMBL/GenBank/DDBJ whole genome shotgun (WGS) entry which is preliminary data.</text>
</comment>
<evidence type="ECO:0000256" key="1">
    <source>
        <dbReference type="SAM" id="MobiDB-lite"/>
    </source>
</evidence>
<reference evidence="2" key="1">
    <citation type="submission" date="2022-12" db="EMBL/GenBank/DDBJ databases">
        <title>Chromosome-Level Genome Assembly of Japanese Cedar (Cryptomeriajaponica D. Don).</title>
        <authorList>
            <person name="Fujino T."/>
            <person name="Yamaguchi K."/>
            <person name="Yokoyama T."/>
            <person name="Hamanaka T."/>
            <person name="Harazono Y."/>
            <person name="Kamada H."/>
            <person name="Kobayashi W."/>
            <person name="Ujino-Ihara T."/>
            <person name="Uchiyama K."/>
            <person name="Matsumoto A."/>
            <person name="Izuno A."/>
            <person name="Tsumura Y."/>
            <person name="Toyoda A."/>
            <person name="Shigenobu S."/>
            <person name="Moriguchi Y."/>
            <person name="Ueno S."/>
            <person name="Kasahara M."/>
        </authorList>
    </citation>
    <scope>NUCLEOTIDE SEQUENCE</scope>
</reference>
<protein>
    <submittedName>
        <fullName evidence="2">Uncharacterized protein</fullName>
    </submittedName>
</protein>
<name>A0AAD3RRY8_CRYJA</name>
<evidence type="ECO:0000313" key="3">
    <source>
        <dbReference type="EMBL" id="GLJ59473.1"/>
    </source>
</evidence>
<sequence>MDRAPTAYSLYTAVLLARLVSWSSRKRRQFLSGGIPGCSRAVGKAGAVLGPGEVEVPPPGVGAGAEVEEAGHPFHFDSQRERESRGWRWHSPVKESSEKAFTLRRDGMQEGMPWALNLEGIPGEALPLRVVLVLVTGIDPNLWDLRIPVLAHLPGHQRAIDLERILGEIGYLTASSTDASNEKFGGRALELFFHSFIVPIHGRQEEIDWRGSQVLVGVDKLQFRSKQIQGQRHGQERQFISLIRDQKHRREQVDDSVDPEADPIDSVDEANGSADSVDYAVVNAPPTPPYPSTPYAVVRDPAAEPVAKKNGTSSTNINSKDSTSSSIRTSRSCRATSLSSHLTKPDRQSHKPLRDQQVASHPPADLDPVTKQASVDSVVSSEATVAYKNVDPTVPVALGGPRAPSIRVRIEKKRSKGSISSYPSILTGKSRGAKEQAPKARVATSEYAVCHPRPTVPRRLALSYAFSGQAYACMVRSGLCIPGE</sequence>
<proteinExistence type="predicted"/>
<feature type="compositionally biased region" description="Low complexity" evidence="1">
    <location>
        <begin position="312"/>
        <end position="337"/>
    </location>
</feature>
<feature type="compositionally biased region" description="Basic and acidic residues" evidence="1">
    <location>
        <begin position="343"/>
        <end position="354"/>
    </location>
</feature>
<evidence type="ECO:0000313" key="2">
    <source>
        <dbReference type="EMBL" id="GLJ59289.1"/>
    </source>
</evidence>
<organism evidence="2 4">
    <name type="scientific">Cryptomeria japonica</name>
    <name type="common">Japanese cedar</name>
    <name type="synonym">Cupressus japonica</name>
    <dbReference type="NCBI Taxonomy" id="3369"/>
    <lineage>
        <taxon>Eukaryota</taxon>
        <taxon>Viridiplantae</taxon>
        <taxon>Streptophyta</taxon>
        <taxon>Embryophyta</taxon>
        <taxon>Tracheophyta</taxon>
        <taxon>Spermatophyta</taxon>
        <taxon>Pinopsida</taxon>
        <taxon>Pinidae</taxon>
        <taxon>Conifers II</taxon>
        <taxon>Cupressales</taxon>
        <taxon>Cupressaceae</taxon>
        <taxon>Cryptomeria</taxon>
    </lineage>
</organism>
<accession>A0AAD3RRY8</accession>
<keyword evidence="4" id="KW-1185">Reference proteome</keyword>